<keyword evidence="1" id="KW-0472">Membrane</keyword>
<dbReference type="eggNOG" id="COG5341">
    <property type="taxonomic scope" value="Bacteria"/>
</dbReference>
<dbReference type="STRING" id="1128398.Curi_c10030"/>
<protein>
    <submittedName>
        <fullName evidence="2">Uncharacterized protein</fullName>
    </submittedName>
</protein>
<evidence type="ECO:0000313" key="3">
    <source>
        <dbReference type="Proteomes" id="UP000006094"/>
    </source>
</evidence>
<gene>
    <name evidence="2" type="ordered locus">Curi_c10030</name>
</gene>
<keyword evidence="1" id="KW-1133">Transmembrane helix</keyword>
<keyword evidence="1" id="KW-0812">Transmembrane</keyword>
<evidence type="ECO:0000313" key="2">
    <source>
        <dbReference type="EMBL" id="AFS78017.1"/>
    </source>
</evidence>
<proteinExistence type="predicted"/>
<feature type="transmembrane region" description="Helical" evidence="1">
    <location>
        <begin position="6"/>
        <end position="23"/>
    </location>
</feature>
<dbReference type="Pfam" id="PF07009">
    <property type="entry name" value="NusG_II"/>
    <property type="match status" value="1"/>
</dbReference>
<reference evidence="2 3" key="1">
    <citation type="journal article" date="2012" name="PLoS ONE">
        <title>The purine-utilizing bacterium Clostridium acidurici 9a: a genome-guided metabolic reconsideration.</title>
        <authorList>
            <person name="Hartwich K."/>
            <person name="Poehlein A."/>
            <person name="Daniel R."/>
        </authorList>
    </citation>
    <scope>NUCLEOTIDE SEQUENCE [LARGE SCALE GENOMIC DNA]</scope>
    <source>
        <strain evidence="3">ATCC 7906 / DSM 604 / BCRC 14475 / CIP 104303 / KCTC 5404 / NCIMB 10678 / 9a</strain>
    </source>
</reference>
<dbReference type="Proteomes" id="UP000006094">
    <property type="component" value="Chromosome"/>
</dbReference>
<accession>K0AYZ9</accession>
<dbReference type="RefSeq" id="WP_014967154.1">
    <property type="nucleotide sequence ID" value="NC_018664.1"/>
</dbReference>
<dbReference type="HOGENOM" id="CLU_130936_1_2_9"/>
<dbReference type="KEGG" id="cad:Curi_c10030"/>
<dbReference type="AlphaFoldDB" id="K0AYZ9"/>
<evidence type="ECO:0000256" key="1">
    <source>
        <dbReference type="SAM" id="Phobius"/>
    </source>
</evidence>
<dbReference type="Gene3D" id="2.60.320.10">
    <property type="entry name" value="N-utilization substance G protein NusG, insert domain"/>
    <property type="match status" value="1"/>
</dbReference>
<dbReference type="CDD" id="cd09911">
    <property type="entry name" value="Lin0431_like"/>
    <property type="match status" value="1"/>
</dbReference>
<dbReference type="OrthoDB" id="47603at2"/>
<dbReference type="InterPro" id="IPR038690">
    <property type="entry name" value="NusG_2_sf"/>
</dbReference>
<name>K0AYZ9_GOTA9</name>
<sequence>MTKWDKYLAALIILLSLSSMIYIKNIATNKGNKYAVIEVDGKEYKKITFSNDNEKKHLEIKTQYGYNKVEIQGEKVRVIDADCPDKLDVKQGWISSVDEVIVCLPNRLVIEIRGEKNSQDEIDSISY</sequence>
<keyword evidence="3" id="KW-1185">Reference proteome</keyword>
<dbReference type="EMBL" id="CP003326">
    <property type="protein sequence ID" value="AFS78017.1"/>
    <property type="molecule type" value="Genomic_DNA"/>
</dbReference>
<organism evidence="2 3">
    <name type="scientific">Gottschalkia acidurici (strain ATCC 7906 / DSM 604 / BCRC 14475 / CIP 104303 / KCTC 5404 / NCIMB 10678 / 9a)</name>
    <name type="common">Clostridium acidurici</name>
    <dbReference type="NCBI Taxonomy" id="1128398"/>
    <lineage>
        <taxon>Bacteria</taxon>
        <taxon>Bacillati</taxon>
        <taxon>Bacillota</taxon>
        <taxon>Tissierellia</taxon>
        <taxon>Tissierellales</taxon>
        <taxon>Gottschalkiaceae</taxon>
        <taxon>Gottschalkia</taxon>
    </lineage>
</organism>